<gene>
    <name evidence="11" type="ORF">DEBURN_LOCUS629</name>
</gene>
<comment type="subcellular location">
    <subcellularLocation>
        <location evidence="1">Cell membrane</location>
        <topology evidence="1">Multi-pass membrane protein</topology>
    </subcellularLocation>
</comment>
<evidence type="ECO:0000256" key="3">
    <source>
        <dbReference type="ARBA" id="ARBA00022475"/>
    </source>
</evidence>
<evidence type="ECO:0000313" key="11">
    <source>
        <dbReference type="EMBL" id="CAG8433994.1"/>
    </source>
</evidence>
<keyword evidence="3" id="KW-1003">Cell membrane</keyword>
<feature type="region of interest" description="Disordered" evidence="9">
    <location>
        <begin position="377"/>
        <end position="411"/>
    </location>
</feature>
<reference evidence="11" key="1">
    <citation type="submission" date="2021-06" db="EMBL/GenBank/DDBJ databases">
        <authorList>
            <person name="Kallberg Y."/>
            <person name="Tangrot J."/>
            <person name="Rosling A."/>
        </authorList>
    </citation>
    <scope>NUCLEOTIDE SEQUENCE</scope>
    <source>
        <strain evidence="11">AZ414A</strain>
    </source>
</reference>
<evidence type="ECO:0000256" key="9">
    <source>
        <dbReference type="SAM" id="MobiDB-lite"/>
    </source>
</evidence>
<dbReference type="GO" id="GO:0005886">
    <property type="term" value="C:plasma membrane"/>
    <property type="evidence" value="ECO:0007669"/>
    <property type="project" value="UniProtKB-SubCell"/>
</dbReference>
<keyword evidence="7 10" id="KW-0472">Membrane</keyword>
<feature type="coiled-coil region" evidence="8">
    <location>
        <begin position="109"/>
        <end position="136"/>
    </location>
</feature>
<keyword evidence="6" id="KW-0406">Ion transport</keyword>
<accession>A0A9N8YMN7</accession>
<dbReference type="OrthoDB" id="1368at2759"/>
<evidence type="ECO:0000256" key="7">
    <source>
        <dbReference type="ARBA" id="ARBA00023136"/>
    </source>
</evidence>
<keyword evidence="2" id="KW-0813">Transport</keyword>
<proteinExistence type="predicted"/>
<dbReference type="Pfam" id="PF25539">
    <property type="entry name" value="Bestrophin_2"/>
    <property type="match status" value="1"/>
</dbReference>
<dbReference type="InterPro" id="IPR044669">
    <property type="entry name" value="YneE/VCCN1/2-like"/>
</dbReference>
<evidence type="ECO:0000256" key="1">
    <source>
        <dbReference type="ARBA" id="ARBA00004651"/>
    </source>
</evidence>
<evidence type="ECO:0000256" key="6">
    <source>
        <dbReference type="ARBA" id="ARBA00023065"/>
    </source>
</evidence>
<evidence type="ECO:0000313" key="12">
    <source>
        <dbReference type="Proteomes" id="UP000789706"/>
    </source>
</evidence>
<dbReference type="AlphaFoldDB" id="A0A9N8YMN7"/>
<dbReference type="GO" id="GO:0005254">
    <property type="term" value="F:chloride channel activity"/>
    <property type="evidence" value="ECO:0007669"/>
    <property type="project" value="InterPro"/>
</dbReference>
<feature type="transmembrane region" description="Helical" evidence="10">
    <location>
        <begin position="21"/>
        <end position="43"/>
    </location>
</feature>
<name>A0A9N8YMN7_9GLOM</name>
<evidence type="ECO:0000256" key="4">
    <source>
        <dbReference type="ARBA" id="ARBA00022692"/>
    </source>
</evidence>
<evidence type="ECO:0000256" key="10">
    <source>
        <dbReference type="SAM" id="Phobius"/>
    </source>
</evidence>
<keyword evidence="12" id="KW-1185">Reference proteome</keyword>
<dbReference type="EMBL" id="CAJVPK010000021">
    <property type="protein sequence ID" value="CAG8433994.1"/>
    <property type="molecule type" value="Genomic_DNA"/>
</dbReference>
<keyword evidence="8" id="KW-0175">Coiled coil</keyword>
<evidence type="ECO:0000256" key="5">
    <source>
        <dbReference type="ARBA" id="ARBA00022989"/>
    </source>
</evidence>
<feature type="compositionally biased region" description="Polar residues" evidence="9">
    <location>
        <begin position="396"/>
        <end position="405"/>
    </location>
</feature>
<evidence type="ECO:0000256" key="2">
    <source>
        <dbReference type="ARBA" id="ARBA00022448"/>
    </source>
</evidence>
<organism evidence="11 12">
    <name type="scientific">Diversispora eburnea</name>
    <dbReference type="NCBI Taxonomy" id="1213867"/>
    <lineage>
        <taxon>Eukaryota</taxon>
        <taxon>Fungi</taxon>
        <taxon>Fungi incertae sedis</taxon>
        <taxon>Mucoromycota</taxon>
        <taxon>Glomeromycotina</taxon>
        <taxon>Glomeromycetes</taxon>
        <taxon>Diversisporales</taxon>
        <taxon>Diversisporaceae</taxon>
        <taxon>Diversispora</taxon>
    </lineage>
</organism>
<dbReference type="Proteomes" id="UP000789706">
    <property type="component" value="Unassembled WGS sequence"/>
</dbReference>
<comment type="caution">
    <text evidence="11">The sequence shown here is derived from an EMBL/GenBank/DDBJ whole genome shotgun (WGS) entry which is preliminary data.</text>
</comment>
<protein>
    <submittedName>
        <fullName evidence="11">2569_t:CDS:1</fullName>
    </submittedName>
</protein>
<keyword evidence="5 10" id="KW-1133">Transmembrane helix</keyword>
<sequence>MVKGFSPYKPHRPHTLRFKGSVIPTAIIPTIVVTIVAAVVTVVHHKTSIKLGIANTFISVLGLVVGLLLTYRTNTAYDRYYEGRRLWSTLSVGIRNITRYIWVCVSLSEEEKKHEKKDLEKRTNILEIEKKKAIKLLAGFAIAVKHYLREEYAYDKDDQLKTLVSNVKLDSPDYWPKGIESSDITNRKKKPHLRGKGDNIPNYNLPLEISLFLSSYIHTQMKKKRIDAPTCNSLLQNLNVLVDCLSNFERILRTPIPLAYSIHLNQVVWIYCLSLPFQLVATTGWATIAVVFFATFVLIGIERIGAEIENPFGLDENDLDLDGFCRIIDEEVKIITSRTAPKTIDWVHTEENHPFDDQKINALQAGKLPLSEVKSKLPNSAKNSMDIDREQVSGGVDQNSSQNLNEVKVEK</sequence>
<dbReference type="PANTHER" id="PTHR33281">
    <property type="entry name" value="UPF0187 PROTEIN YNEE"/>
    <property type="match status" value="1"/>
</dbReference>
<evidence type="ECO:0000256" key="8">
    <source>
        <dbReference type="SAM" id="Coils"/>
    </source>
</evidence>
<feature type="transmembrane region" description="Helical" evidence="10">
    <location>
        <begin position="283"/>
        <end position="301"/>
    </location>
</feature>
<keyword evidence="4 10" id="KW-0812">Transmembrane</keyword>
<feature type="transmembrane region" description="Helical" evidence="10">
    <location>
        <begin position="49"/>
        <end position="71"/>
    </location>
</feature>
<dbReference type="PANTHER" id="PTHR33281:SF19">
    <property type="entry name" value="VOLTAGE-DEPENDENT ANION CHANNEL-FORMING PROTEIN YNEE"/>
    <property type="match status" value="1"/>
</dbReference>